<dbReference type="InterPro" id="IPR000244">
    <property type="entry name" value="Ribosomal_bL9"/>
</dbReference>
<evidence type="ECO:0000313" key="10">
    <source>
        <dbReference type="Proteomes" id="UP001142317"/>
    </source>
</evidence>
<keyword evidence="10" id="KW-1185">Reference proteome</keyword>
<sequence>MAKLILTNEVAGLGSAGDVIEVKNGYARNYLIPQGFAVAWTRGGEKQVASIRAARDARAIHDHEEAVALKNNLESNKVKLSVKAGAEGRLFGAVKPADVADAVKTAGLGDLDKRKIHITSPIKAVGEHEATIRLRDDLTAVITLQVVAAK</sequence>
<dbReference type="Pfam" id="PF03948">
    <property type="entry name" value="Ribosomal_L9_C"/>
    <property type="match status" value="1"/>
</dbReference>
<reference evidence="9" key="1">
    <citation type="journal article" date="2014" name="Int. J. Syst. Evol. Microbiol.">
        <title>Complete genome sequence of Corynebacterium casei LMG S-19264T (=DSM 44701T), isolated from a smear-ripened cheese.</title>
        <authorList>
            <consortium name="US DOE Joint Genome Institute (JGI-PGF)"/>
            <person name="Walter F."/>
            <person name="Albersmeier A."/>
            <person name="Kalinowski J."/>
            <person name="Ruckert C."/>
        </authorList>
    </citation>
    <scope>NUCLEOTIDE SEQUENCE</scope>
    <source>
        <strain evidence="9">VKM Ac-1447</strain>
    </source>
</reference>
<dbReference type="InterPro" id="IPR036791">
    <property type="entry name" value="Ribosomal_bL9_C_sf"/>
</dbReference>
<dbReference type="FunFam" id="3.40.5.10:FF:000003">
    <property type="entry name" value="50S ribosomal protein L9"/>
    <property type="match status" value="1"/>
</dbReference>
<dbReference type="Proteomes" id="UP001142317">
    <property type="component" value="Unassembled WGS sequence"/>
</dbReference>
<comment type="caution">
    <text evidence="9">The sequence shown here is derived from an EMBL/GenBank/DDBJ whole genome shotgun (WGS) entry which is preliminary data.</text>
</comment>
<dbReference type="Pfam" id="PF01281">
    <property type="entry name" value="Ribosomal_L9_N"/>
    <property type="match status" value="1"/>
</dbReference>
<evidence type="ECO:0000256" key="4">
    <source>
        <dbReference type="ARBA" id="ARBA00022980"/>
    </source>
</evidence>
<dbReference type="GO" id="GO:0006412">
    <property type="term" value="P:translation"/>
    <property type="evidence" value="ECO:0007669"/>
    <property type="project" value="UniProtKB-UniRule"/>
</dbReference>
<organism evidence="9 10">
    <name type="scientific">Microbacterium imperiale</name>
    <dbReference type="NCBI Taxonomy" id="33884"/>
    <lineage>
        <taxon>Bacteria</taxon>
        <taxon>Bacillati</taxon>
        <taxon>Actinomycetota</taxon>
        <taxon>Actinomycetes</taxon>
        <taxon>Micrococcales</taxon>
        <taxon>Microbacteriaceae</taxon>
        <taxon>Microbacterium</taxon>
    </lineage>
</organism>
<evidence type="ECO:0000256" key="3">
    <source>
        <dbReference type="ARBA" id="ARBA00022884"/>
    </source>
</evidence>
<evidence type="ECO:0000259" key="8">
    <source>
        <dbReference type="PROSITE" id="PS00651"/>
    </source>
</evidence>
<dbReference type="GO" id="GO:1990904">
    <property type="term" value="C:ribonucleoprotein complex"/>
    <property type="evidence" value="ECO:0007669"/>
    <property type="project" value="UniProtKB-KW"/>
</dbReference>
<evidence type="ECO:0000256" key="1">
    <source>
        <dbReference type="ARBA" id="ARBA00010605"/>
    </source>
</evidence>
<dbReference type="GO" id="GO:0019843">
    <property type="term" value="F:rRNA binding"/>
    <property type="evidence" value="ECO:0007669"/>
    <property type="project" value="UniProtKB-UniRule"/>
</dbReference>
<dbReference type="InterPro" id="IPR020594">
    <property type="entry name" value="Ribosomal_bL9_bac/chp"/>
</dbReference>
<feature type="domain" description="Ribosomal protein L9" evidence="8">
    <location>
        <begin position="14"/>
        <end position="41"/>
    </location>
</feature>
<dbReference type="RefSeq" id="WP_023953547.1">
    <property type="nucleotide sequence ID" value="NZ_BSEO01000014.1"/>
</dbReference>
<keyword evidence="3 7" id="KW-0694">RNA-binding</keyword>
<dbReference type="InterPro" id="IPR020070">
    <property type="entry name" value="Ribosomal_bL9_N"/>
</dbReference>
<dbReference type="SUPFAM" id="SSF55658">
    <property type="entry name" value="L9 N-domain-like"/>
    <property type="match status" value="1"/>
</dbReference>
<protein>
    <recommendedName>
        <fullName evidence="6 7">Large ribosomal subunit protein bL9</fullName>
    </recommendedName>
</protein>
<dbReference type="PROSITE" id="PS00651">
    <property type="entry name" value="RIBOSOMAL_L9"/>
    <property type="match status" value="1"/>
</dbReference>
<dbReference type="Gene3D" id="3.40.5.10">
    <property type="entry name" value="Ribosomal protein L9, N-terminal domain"/>
    <property type="match status" value="1"/>
</dbReference>
<evidence type="ECO:0000256" key="2">
    <source>
        <dbReference type="ARBA" id="ARBA00022730"/>
    </source>
</evidence>
<dbReference type="HAMAP" id="MF_00503">
    <property type="entry name" value="Ribosomal_bL9"/>
    <property type="match status" value="1"/>
</dbReference>
<accession>A0A9W6HHP9</accession>
<name>A0A9W6HHP9_9MICO</name>
<dbReference type="GO" id="GO:0003735">
    <property type="term" value="F:structural constituent of ribosome"/>
    <property type="evidence" value="ECO:0007669"/>
    <property type="project" value="InterPro"/>
</dbReference>
<evidence type="ECO:0000256" key="6">
    <source>
        <dbReference type="ARBA" id="ARBA00035292"/>
    </source>
</evidence>
<keyword evidence="2 7" id="KW-0699">rRNA-binding</keyword>
<evidence type="ECO:0000256" key="5">
    <source>
        <dbReference type="ARBA" id="ARBA00023274"/>
    </source>
</evidence>
<keyword evidence="4 7" id="KW-0689">Ribosomal protein</keyword>
<dbReference type="PANTHER" id="PTHR21368">
    <property type="entry name" value="50S RIBOSOMAL PROTEIN L9"/>
    <property type="match status" value="1"/>
</dbReference>
<proteinExistence type="inferred from homology"/>
<reference evidence="9" key="2">
    <citation type="submission" date="2023-01" db="EMBL/GenBank/DDBJ databases">
        <authorList>
            <person name="Sun Q."/>
            <person name="Evtushenko L."/>
        </authorList>
    </citation>
    <scope>NUCLEOTIDE SEQUENCE</scope>
    <source>
        <strain evidence="9">VKM Ac-1447</strain>
    </source>
</reference>
<comment type="function">
    <text evidence="7">Binds to the 23S rRNA.</text>
</comment>
<dbReference type="Gene3D" id="3.10.430.100">
    <property type="entry name" value="Ribosomal protein L9, C-terminal domain"/>
    <property type="match status" value="1"/>
</dbReference>
<dbReference type="GO" id="GO:0005840">
    <property type="term" value="C:ribosome"/>
    <property type="evidence" value="ECO:0007669"/>
    <property type="project" value="UniProtKB-KW"/>
</dbReference>
<dbReference type="NCBIfam" id="TIGR00158">
    <property type="entry name" value="L9"/>
    <property type="match status" value="1"/>
</dbReference>
<comment type="similarity">
    <text evidence="1 7">Belongs to the bacterial ribosomal protein bL9 family.</text>
</comment>
<keyword evidence="5 7" id="KW-0687">Ribonucleoprotein</keyword>
<dbReference type="AlphaFoldDB" id="A0A9W6HHP9"/>
<gene>
    <name evidence="7 9" type="primary">rplI</name>
    <name evidence="9" type="ORF">GCM10017586_19730</name>
</gene>
<dbReference type="SUPFAM" id="SSF55653">
    <property type="entry name" value="Ribosomal protein L9 C-domain"/>
    <property type="match status" value="1"/>
</dbReference>
<dbReference type="InterPro" id="IPR036935">
    <property type="entry name" value="Ribosomal_bL9_N_sf"/>
</dbReference>
<dbReference type="EMBL" id="BSEO01000014">
    <property type="protein sequence ID" value="GLJ80290.1"/>
    <property type="molecule type" value="Genomic_DNA"/>
</dbReference>
<evidence type="ECO:0000256" key="7">
    <source>
        <dbReference type="HAMAP-Rule" id="MF_00503"/>
    </source>
</evidence>
<dbReference type="InterPro" id="IPR020069">
    <property type="entry name" value="Ribosomal_bL9_C"/>
</dbReference>
<dbReference type="InterPro" id="IPR009027">
    <property type="entry name" value="Ribosomal_bL9/RNase_H1_N"/>
</dbReference>
<evidence type="ECO:0000313" key="9">
    <source>
        <dbReference type="EMBL" id="GLJ80290.1"/>
    </source>
</evidence>